<keyword evidence="1" id="KW-0175">Coiled coil</keyword>
<reference evidence="2 3" key="1">
    <citation type="submission" date="2018-06" db="EMBL/GenBank/DDBJ databases">
        <title>Comparative genomics reveals the genomic features of Rhizophagus irregularis, R. cerebriforme, R. diaphanum and Gigaspora rosea, and their symbiotic lifestyle signature.</title>
        <authorList>
            <person name="Morin E."/>
            <person name="San Clemente H."/>
            <person name="Chen E.C.H."/>
            <person name="De La Providencia I."/>
            <person name="Hainaut M."/>
            <person name="Kuo A."/>
            <person name="Kohler A."/>
            <person name="Murat C."/>
            <person name="Tang N."/>
            <person name="Roy S."/>
            <person name="Loubradou J."/>
            <person name="Henrissat B."/>
            <person name="Grigoriev I.V."/>
            <person name="Corradi N."/>
            <person name="Roux C."/>
            <person name="Martin F.M."/>
        </authorList>
    </citation>
    <scope>NUCLEOTIDE SEQUENCE [LARGE SCALE GENOMIC DNA]</scope>
    <source>
        <strain evidence="2 3">DAOM 227022</strain>
    </source>
</reference>
<keyword evidence="3" id="KW-1185">Reference proteome</keyword>
<dbReference type="AlphaFoldDB" id="A0A397T059"/>
<organism evidence="2 3">
    <name type="scientific">Glomus cerebriforme</name>
    <dbReference type="NCBI Taxonomy" id="658196"/>
    <lineage>
        <taxon>Eukaryota</taxon>
        <taxon>Fungi</taxon>
        <taxon>Fungi incertae sedis</taxon>
        <taxon>Mucoromycota</taxon>
        <taxon>Glomeromycotina</taxon>
        <taxon>Glomeromycetes</taxon>
        <taxon>Glomerales</taxon>
        <taxon>Glomeraceae</taxon>
        <taxon>Glomus</taxon>
    </lineage>
</organism>
<dbReference type="Proteomes" id="UP000265703">
    <property type="component" value="Unassembled WGS sequence"/>
</dbReference>
<comment type="caution">
    <text evidence="2">The sequence shown here is derived from an EMBL/GenBank/DDBJ whole genome shotgun (WGS) entry which is preliminary data.</text>
</comment>
<feature type="coiled-coil region" evidence="1">
    <location>
        <begin position="31"/>
        <end position="79"/>
    </location>
</feature>
<name>A0A397T059_9GLOM</name>
<evidence type="ECO:0000313" key="3">
    <source>
        <dbReference type="Proteomes" id="UP000265703"/>
    </source>
</evidence>
<accession>A0A397T059</accession>
<sequence length="143" mass="17005">MKSNGFIRMENQKNDEIRLLNKKYDDLRIIKDNEIGKYEHLEKRYRTLNEENKNENKWNKTLNNENEQLKEKNKTLIAKVKVKSRGNELQLVKAVLQHYVLEEIIKDANYHPSTTKNVKSDIYGIITPVFPQMLNELSMEPMI</sequence>
<dbReference type="EMBL" id="QKYT01000186">
    <property type="protein sequence ID" value="RIA90286.1"/>
    <property type="molecule type" value="Genomic_DNA"/>
</dbReference>
<gene>
    <name evidence="2" type="ORF">C1645_823605</name>
</gene>
<proteinExistence type="predicted"/>
<evidence type="ECO:0000256" key="1">
    <source>
        <dbReference type="SAM" id="Coils"/>
    </source>
</evidence>
<protein>
    <submittedName>
        <fullName evidence="2">Uncharacterized protein</fullName>
    </submittedName>
</protein>
<evidence type="ECO:0000313" key="2">
    <source>
        <dbReference type="EMBL" id="RIA90286.1"/>
    </source>
</evidence>